<organism evidence="1 2">
    <name type="scientific">Vigna unguiculata</name>
    <name type="common">Cowpea</name>
    <dbReference type="NCBI Taxonomy" id="3917"/>
    <lineage>
        <taxon>Eukaryota</taxon>
        <taxon>Viridiplantae</taxon>
        <taxon>Streptophyta</taxon>
        <taxon>Embryophyta</taxon>
        <taxon>Tracheophyta</taxon>
        <taxon>Spermatophyta</taxon>
        <taxon>Magnoliopsida</taxon>
        <taxon>eudicotyledons</taxon>
        <taxon>Gunneridae</taxon>
        <taxon>Pentapetalae</taxon>
        <taxon>rosids</taxon>
        <taxon>fabids</taxon>
        <taxon>Fabales</taxon>
        <taxon>Fabaceae</taxon>
        <taxon>Papilionoideae</taxon>
        <taxon>50 kb inversion clade</taxon>
        <taxon>NPAAA clade</taxon>
        <taxon>indigoferoid/millettioid clade</taxon>
        <taxon>Phaseoleae</taxon>
        <taxon>Vigna</taxon>
    </lineage>
</organism>
<protein>
    <submittedName>
        <fullName evidence="1">Uncharacterized protein</fullName>
    </submittedName>
</protein>
<dbReference type="AlphaFoldDB" id="A0A4D6MYY8"/>
<accession>A0A4D6MYY8</accession>
<sequence length="103" mass="11545">MEEPSEVEEPTIFEDAMEASTTATSLINDKAIESTTSGANFCSQDEIIRITDDPINHFNVPDDAEIELKPHAPHIKFVDVNDENRFSVVSFFDLAAEQEEMLL</sequence>
<name>A0A4D6MYY8_VIGUN</name>
<keyword evidence="2" id="KW-1185">Reference proteome</keyword>
<proteinExistence type="predicted"/>
<evidence type="ECO:0000313" key="2">
    <source>
        <dbReference type="Proteomes" id="UP000501690"/>
    </source>
</evidence>
<dbReference type="Proteomes" id="UP000501690">
    <property type="component" value="Linkage Group LG9"/>
</dbReference>
<reference evidence="1 2" key="1">
    <citation type="submission" date="2019-04" db="EMBL/GenBank/DDBJ databases">
        <title>An improved genome assembly and genetic linkage map for asparagus bean, Vigna unguiculata ssp. sesquipedialis.</title>
        <authorList>
            <person name="Xia Q."/>
            <person name="Zhang R."/>
            <person name="Dong Y."/>
        </authorList>
    </citation>
    <scope>NUCLEOTIDE SEQUENCE [LARGE SCALE GENOMIC DNA]</scope>
    <source>
        <tissue evidence="1">Leaf</tissue>
    </source>
</reference>
<evidence type="ECO:0000313" key="1">
    <source>
        <dbReference type="EMBL" id="QCE06713.1"/>
    </source>
</evidence>
<gene>
    <name evidence="1" type="ORF">DEO72_LG9g1727</name>
</gene>
<dbReference type="EMBL" id="CP039353">
    <property type="protein sequence ID" value="QCE06713.1"/>
    <property type="molecule type" value="Genomic_DNA"/>
</dbReference>